<proteinExistence type="predicted"/>
<accession>A0ABN7PGJ1</accession>
<protein>
    <submittedName>
        <fullName evidence="2">Uncharacterized protein</fullName>
    </submittedName>
</protein>
<evidence type="ECO:0000256" key="1">
    <source>
        <dbReference type="SAM" id="MobiDB-lite"/>
    </source>
</evidence>
<sequence length="41" mass="4391">MGDVDNGQIGPKASDLHRGIQLRTGRNNSRLSAVDLNTSII</sequence>
<evidence type="ECO:0000313" key="3">
    <source>
        <dbReference type="Proteomes" id="UP001153148"/>
    </source>
</evidence>
<dbReference type="EMBL" id="CAJPIN010046829">
    <property type="protein sequence ID" value="CAG2065791.1"/>
    <property type="molecule type" value="Genomic_DNA"/>
</dbReference>
<evidence type="ECO:0000313" key="2">
    <source>
        <dbReference type="EMBL" id="CAG2065791.1"/>
    </source>
</evidence>
<dbReference type="Proteomes" id="UP001153148">
    <property type="component" value="Unassembled WGS sequence"/>
</dbReference>
<reference evidence="2" key="1">
    <citation type="submission" date="2021-03" db="EMBL/GenBank/DDBJ databases">
        <authorList>
            <person name="Tran Van P."/>
        </authorList>
    </citation>
    <scope>NUCLEOTIDE SEQUENCE</scope>
</reference>
<organism evidence="2 3">
    <name type="scientific">Timema podura</name>
    <name type="common">Walking stick</name>
    <dbReference type="NCBI Taxonomy" id="61482"/>
    <lineage>
        <taxon>Eukaryota</taxon>
        <taxon>Metazoa</taxon>
        <taxon>Ecdysozoa</taxon>
        <taxon>Arthropoda</taxon>
        <taxon>Hexapoda</taxon>
        <taxon>Insecta</taxon>
        <taxon>Pterygota</taxon>
        <taxon>Neoptera</taxon>
        <taxon>Polyneoptera</taxon>
        <taxon>Phasmatodea</taxon>
        <taxon>Timematodea</taxon>
        <taxon>Timematoidea</taxon>
        <taxon>Timematidae</taxon>
        <taxon>Timema</taxon>
    </lineage>
</organism>
<keyword evidence="3" id="KW-1185">Reference proteome</keyword>
<feature type="region of interest" description="Disordered" evidence="1">
    <location>
        <begin position="1"/>
        <end position="21"/>
    </location>
</feature>
<comment type="caution">
    <text evidence="2">The sequence shown here is derived from an EMBL/GenBank/DDBJ whole genome shotgun (WGS) entry which is preliminary data.</text>
</comment>
<name>A0ABN7PGJ1_TIMPD</name>
<gene>
    <name evidence="2" type="ORF">TPAB3V08_LOCUS12734</name>
</gene>